<proteinExistence type="predicted"/>
<dbReference type="Proteomes" id="UP000598488">
    <property type="component" value="Unassembled WGS sequence"/>
</dbReference>
<evidence type="ECO:0000256" key="1">
    <source>
        <dbReference type="SAM" id="Phobius"/>
    </source>
</evidence>
<comment type="caution">
    <text evidence="2">The sequence shown here is derived from an EMBL/GenBank/DDBJ whole genome shotgun (WGS) entry which is preliminary data.</text>
</comment>
<feature type="transmembrane region" description="Helical" evidence="1">
    <location>
        <begin position="6"/>
        <end position="28"/>
    </location>
</feature>
<dbReference type="RefSeq" id="WP_199462245.1">
    <property type="nucleotide sequence ID" value="NZ_JAEMUH010000006.1"/>
</dbReference>
<name>A0ABS0ZAF3_9GAMM</name>
<keyword evidence="1" id="KW-0812">Transmembrane</keyword>
<reference evidence="2 3" key="1">
    <citation type="submission" date="2020-12" db="EMBL/GenBank/DDBJ databases">
        <title>Comparative genome analysis of fungal antagonists Marinomonas ostreistagni 398 and M. spartinae 468.</title>
        <authorList>
            <person name="Fields J.L."/>
            <person name="Mavrodi O.V."/>
            <person name="Biber P.D."/>
            <person name="Indest K.J."/>
            <person name="Mavrodi D.V."/>
        </authorList>
    </citation>
    <scope>NUCLEOTIDE SEQUENCE [LARGE SCALE GENOMIC DNA]</scope>
    <source>
        <strain evidence="2 3">USM7</strain>
    </source>
</reference>
<organism evidence="2 3">
    <name type="scientific">Marinomonas ostreistagni</name>
    <dbReference type="NCBI Taxonomy" id="359209"/>
    <lineage>
        <taxon>Bacteria</taxon>
        <taxon>Pseudomonadati</taxon>
        <taxon>Pseudomonadota</taxon>
        <taxon>Gammaproteobacteria</taxon>
        <taxon>Oceanospirillales</taxon>
        <taxon>Oceanospirillaceae</taxon>
        <taxon>Marinomonas</taxon>
    </lineage>
</organism>
<evidence type="ECO:0000313" key="2">
    <source>
        <dbReference type="EMBL" id="MBJ7550637.1"/>
    </source>
</evidence>
<dbReference type="EMBL" id="JAEMUH010000006">
    <property type="protein sequence ID" value="MBJ7550637.1"/>
    <property type="molecule type" value="Genomic_DNA"/>
</dbReference>
<gene>
    <name evidence="2" type="ORF">JHD44_08090</name>
</gene>
<accession>A0ABS0ZAF3</accession>
<keyword evidence="1" id="KW-1133">Transmembrane helix</keyword>
<evidence type="ECO:0000313" key="3">
    <source>
        <dbReference type="Proteomes" id="UP000598488"/>
    </source>
</evidence>
<keyword evidence="3" id="KW-1185">Reference proteome</keyword>
<keyword evidence="1" id="KW-0472">Membrane</keyword>
<protein>
    <submittedName>
        <fullName evidence="2">Uncharacterized protein</fullName>
    </submittedName>
</protein>
<sequence>MMVKHFQGWLIIEAMFAVAGVAFILSVAQSNQSELDQGLLQLKESVLTSKRQSFQNSVTRVFDLEVPISTSLVEKPSCQSYKGAAIQHVLKYELNQW</sequence>